<proteinExistence type="predicted"/>
<sequence length="127" mass="13991">MNSGLRSCPCYSADNYGYGYPAYTNKMYGDIDSVVYAPYQSCDWCKTCYMPPQACYQPSYECKAVPPCSPAVPPSPCQTYCPPQPYCCPPRPRGGAFALGVVLFIILVIGGGYFLYRSGYWFAGGRC</sequence>
<keyword evidence="3" id="KW-1185">Reference proteome</keyword>
<comment type="caution">
    <text evidence="2">The sequence shown here is derived from an EMBL/GenBank/DDBJ whole genome shotgun (WGS) entry which is preliminary data.</text>
</comment>
<evidence type="ECO:0000313" key="3">
    <source>
        <dbReference type="Proteomes" id="UP000808914"/>
    </source>
</evidence>
<keyword evidence="1" id="KW-1133">Transmembrane helix</keyword>
<evidence type="ECO:0000256" key="1">
    <source>
        <dbReference type="SAM" id="Phobius"/>
    </source>
</evidence>
<dbReference type="Proteomes" id="UP000808914">
    <property type="component" value="Unassembled WGS sequence"/>
</dbReference>
<keyword evidence="1" id="KW-0472">Membrane</keyword>
<dbReference type="RefSeq" id="WP_380896834.1">
    <property type="nucleotide sequence ID" value="NZ_JBHLTV010000006.1"/>
</dbReference>
<reference evidence="2 3" key="1">
    <citation type="submission" date="2021-01" db="EMBL/GenBank/DDBJ databases">
        <title>Genomic Encyclopedia of Type Strains, Phase IV (KMG-IV): sequencing the most valuable type-strain genomes for metagenomic binning, comparative biology and taxonomic classification.</title>
        <authorList>
            <person name="Goeker M."/>
        </authorList>
    </citation>
    <scope>NUCLEOTIDE SEQUENCE [LARGE SCALE GENOMIC DNA]</scope>
    <source>
        <strain evidence="2 3">DSM 28236</strain>
    </source>
</reference>
<name>A0ABS2Q1A0_9BACL</name>
<organism evidence="2 3">
    <name type="scientific">Scopulibacillus daqui</name>
    <dbReference type="NCBI Taxonomy" id="1469162"/>
    <lineage>
        <taxon>Bacteria</taxon>
        <taxon>Bacillati</taxon>
        <taxon>Bacillota</taxon>
        <taxon>Bacilli</taxon>
        <taxon>Bacillales</taxon>
        <taxon>Sporolactobacillaceae</taxon>
        <taxon>Scopulibacillus</taxon>
    </lineage>
</organism>
<dbReference type="EMBL" id="JAFBER010000015">
    <property type="protein sequence ID" value="MBM7646067.1"/>
    <property type="molecule type" value="Genomic_DNA"/>
</dbReference>
<gene>
    <name evidence="2" type="ORF">JOD45_002292</name>
</gene>
<protein>
    <submittedName>
        <fullName evidence="2">Uncharacterized protein</fullName>
    </submittedName>
</protein>
<evidence type="ECO:0000313" key="2">
    <source>
        <dbReference type="EMBL" id="MBM7646067.1"/>
    </source>
</evidence>
<keyword evidence="1" id="KW-0812">Transmembrane</keyword>
<feature type="transmembrane region" description="Helical" evidence="1">
    <location>
        <begin position="95"/>
        <end position="116"/>
    </location>
</feature>
<accession>A0ABS2Q1A0</accession>